<dbReference type="InterPro" id="IPR004761">
    <property type="entry name" value="Spore_GerAB"/>
</dbReference>
<evidence type="ECO:0000313" key="10">
    <source>
        <dbReference type="Proteomes" id="UP000241645"/>
    </source>
</evidence>
<dbReference type="PANTHER" id="PTHR34975:SF2">
    <property type="entry name" value="SPORE GERMINATION PROTEIN A2"/>
    <property type="match status" value="1"/>
</dbReference>
<evidence type="ECO:0000256" key="8">
    <source>
        <dbReference type="SAM" id="Phobius"/>
    </source>
</evidence>
<feature type="transmembrane region" description="Helical" evidence="8">
    <location>
        <begin position="12"/>
        <end position="30"/>
    </location>
</feature>
<reference evidence="9 10" key="1">
    <citation type="submission" date="2018-03" db="EMBL/GenBank/DDBJ databases">
        <title>Brevisbacillus phylogenomics.</title>
        <authorList>
            <person name="Dunlap C."/>
        </authorList>
    </citation>
    <scope>NUCLEOTIDE SEQUENCE [LARGE SCALE GENOMIC DNA]</scope>
    <source>
        <strain evidence="9 10">NRRL B-41110</strain>
    </source>
</reference>
<name>A0ABX5FS00_9BACL</name>
<keyword evidence="4" id="KW-0309">Germination</keyword>
<sequence>MMIPEQSRITQGQFMFFVIQSQVGVGILTLPHKMQAAAKGGGWISTLIAGLIVQVIIVILWGLCRRFPSDTLFSFLPKITGKLLGSLLGLAYIGYFLLSAGTILSFFAEIVGKWVLQATPRWALLLLTLLTCIYLVKEPLQVIARLFVISSFTIIVMVLLSLFGYANANFTYLFPITDAGWGNIIKAANEALFPLVGYEVMLVIYPFVEGKSGGKLKAASVGNMLIVLFYTFEVFTNLVIFSPAIMPAISEPLLYMLKGFSFQIIQRIDLLFLSLWIFIVSTAIASWLYMASVGLGHFFHRGEHKKAVFYAAFIVFILALLSEDPSIIDLYDRILKTSHYLFVVVLPLIFLLFSYLSKKRSALTR</sequence>
<evidence type="ECO:0000256" key="6">
    <source>
        <dbReference type="ARBA" id="ARBA00022989"/>
    </source>
</evidence>
<dbReference type="NCBIfam" id="TIGR00912">
    <property type="entry name" value="2A0309"/>
    <property type="match status" value="1"/>
</dbReference>
<organism evidence="9 10">
    <name type="scientific">Brevibacillus porteri</name>
    <dbReference type="NCBI Taxonomy" id="2126350"/>
    <lineage>
        <taxon>Bacteria</taxon>
        <taxon>Bacillati</taxon>
        <taxon>Bacillota</taxon>
        <taxon>Bacilli</taxon>
        <taxon>Bacillales</taxon>
        <taxon>Paenibacillaceae</taxon>
        <taxon>Brevibacillus</taxon>
    </lineage>
</organism>
<dbReference type="PANTHER" id="PTHR34975">
    <property type="entry name" value="SPORE GERMINATION PROTEIN A2"/>
    <property type="match status" value="1"/>
</dbReference>
<keyword evidence="7 8" id="KW-0472">Membrane</keyword>
<keyword evidence="5 8" id="KW-0812">Transmembrane</keyword>
<dbReference type="EMBL" id="PXZO01000017">
    <property type="protein sequence ID" value="PSK11338.1"/>
    <property type="molecule type" value="Genomic_DNA"/>
</dbReference>
<feature type="transmembrane region" description="Helical" evidence="8">
    <location>
        <begin position="307"/>
        <end position="328"/>
    </location>
</feature>
<feature type="transmembrane region" description="Helical" evidence="8">
    <location>
        <begin position="220"/>
        <end position="250"/>
    </location>
</feature>
<evidence type="ECO:0000256" key="3">
    <source>
        <dbReference type="ARBA" id="ARBA00022448"/>
    </source>
</evidence>
<feature type="transmembrane region" description="Helical" evidence="8">
    <location>
        <begin position="119"/>
        <end position="136"/>
    </location>
</feature>
<evidence type="ECO:0000256" key="5">
    <source>
        <dbReference type="ARBA" id="ARBA00022692"/>
    </source>
</evidence>
<feature type="transmembrane region" description="Helical" evidence="8">
    <location>
        <begin position="143"/>
        <end position="166"/>
    </location>
</feature>
<dbReference type="Gene3D" id="1.20.1740.10">
    <property type="entry name" value="Amino acid/polyamine transporter I"/>
    <property type="match status" value="1"/>
</dbReference>
<feature type="transmembrane region" description="Helical" evidence="8">
    <location>
        <begin position="191"/>
        <end position="208"/>
    </location>
</feature>
<dbReference type="Proteomes" id="UP000241645">
    <property type="component" value="Unassembled WGS sequence"/>
</dbReference>
<dbReference type="RefSeq" id="WP_106834200.1">
    <property type="nucleotide sequence ID" value="NZ_JARMEW010000008.1"/>
</dbReference>
<evidence type="ECO:0000256" key="7">
    <source>
        <dbReference type="ARBA" id="ARBA00023136"/>
    </source>
</evidence>
<protein>
    <submittedName>
        <fullName evidence="9">Uncharacterized protein</fullName>
    </submittedName>
</protein>
<feature type="transmembrane region" description="Helical" evidence="8">
    <location>
        <begin position="83"/>
        <end position="107"/>
    </location>
</feature>
<dbReference type="Pfam" id="PF03845">
    <property type="entry name" value="Spore_permease"/>
    <property type="match status" value="1"/>
</dbReference>
<feature type="transmembrane region" description="Helical" evidence="8">
    <location>
        <begin position="270"/>
        <end position="295"/>
    </location>
</feature>
<feature type="transmembrane region" description="Helical" evidence="8">
    <location>
        <begin position="42"/>
        <end position="63"/>
    </location>
</feature>
<comment type="similarity">
    <text evidence="2">Belongs to the amino acid-polyamine-organocation (APC) superfamily. Spore germination protein (SGP) (TC 2.A.3.9) family.</text>
</comment>
<feature type="transmembrane region" description="Helical" evidence="8">
    <location>
        <begin position="340"/>
        <end position="357"/>
    </location>
</feature>
<gene>
    <name evidence="9" type="ORF">C7R92_10415</name>
</gene>
<comment type="subcellular location">
    <subcellularLocation>
        <location evidence="1">Membrane</location>
        <topology evidence="1">Multi-pass membrane protein</topology>
    </subcellularLocation>
</comment>
<evidence type="ECO:0000256" key="4">
    <source>
        <dbReference type="ARBA" id="ARBA00022544"/>
    </source>
</evidence>
<evidence type="ECO:0000313" key="9">
    <source>
        <dbReference type="EMBL" id="PSK11338.1"/>
    </source>
</evidence>
<accession>A0ABX5FS00</accession>
<keyword evidence="3" id="KW-0813">Transport</keyword>
<dbReference type="GeneID" id="95750531"/>
<proteinExistence type="inferred from homology"/>
<comment type="caution">
    <text evidence="9">The sequence shown here is derived from an EMBL/GenBank/DDBJ whole genome shotgun (WGS) entry which is preliminary data.</text>
</comment>
<keyword evidence="10" id="KW-1185">Reference proteome</keyword>
<evidence type="ECO:0000256" key="2">
    <source>
        <dbReference type="ARBA" id="ARBA00007998"/>
    </source>
</evidence>
<evidence type="ECO:0000256" key="1">
    <source>
        <dbReference type="ARBA" id="ARBA00004141"/>
    </source>
</evidence>
<keyword evidence="6 8" id="KW-1133">Transmembrane helix</keyword>